<evidence type="ECO:0000256" key="1">
    <source>
        <dbReference type="ARBA" id="ARBA00022679"/>
    </source>
</evidence>
<name>A0A7X3MLV4_9FIRM</name>
<accession>A0A7X3MLV4</accession>
<protein>
    <submittedName>
        <fullName evidence="3">Glycosyltransferase</fullName>
    </submittedName>
</protein>
<dbReference type="EMBL" id="WUQX01000001">
    <property type="protein sequence ID" value="MXP78712.1"/>
    <property type="molecule type" value="Genomic_DNA"/>
</dbReference>
<dbReference type="PANTHER" id="PTHR46401">
    <property type="entry name" value="GLYCOSYLTRANSFERASE WBBK-RELATED"/>
    <property type="match status" value="1"/>
</dbReference>
<dbReference type="RefSeq" id="WP_159755711.1">
    <property type="nucleotide sequence ID" value="NZ_WUQX01000001.1"/>
</dbReference>
<reference evidence="3 4" key="1">
    <citation type="submission" date="2019-12" db="EMBL/GenBank/DDBJ databases">
        <title>Sporaefaciens musculi gen. nov., sp. nov., a novel bacterium isolated from the caecum of an obese mouse.</title>
        <authorList>
            <person name="Rasmussen T.S."/>
            <person name="Streidl T."/>
            <person name="Hitch T.C.A."/>
            <person name="Wortmann E."/>
            <person name="Deptula P."/>
            <person name="Hansen M."/>
            <person name="Nielsen D.S."/>
            <person name="Clavel T."/>
            <person name="Vogensen F.K."/>
        </authorList>
    </citation>
    <scope>NUCLEOTIDE SEQUENCE [LARGE SCALE GENOMIC DNA]</scope>
    <source>
        <strain evidence="3 4">WCA-9-b2</strain>
    </source>
</reference>
<sequence>MRKDIFVFGYFAYKGENVTGATVKSRELYKELEKSYKKIMCFDTAFWRKRKLLFMINLLKALVGYKNIIFISGHESFHRILPVVNILNWRKKVAVHFVAIGSYGEAEVENHRNRENIKKISNVFVETKNMQESLNKLGIWNVSILYNFKNLKPQDINDVKNYKVGNIYKLCYFARVDEEKGILDAINVIERVNRETSINILFDIYGKIEEGFEEKFSTVMSKVSGNITYQGIISADKSTETLKNYYMLIFPTKYKAEGFPGTILDAFSAGLPILASYYPFYNEIMKENYTSISYVYKDNSDFYKKLVYALNHSEVINRMRINCLMEFNKYLPSNAVKVLKQKME</sequence>
<dbReference type="Pfam" id="PF00534">
    <property type="entry name" value="Glycos_transf_1"/>
    <property type="match status" value="1"/>
</dbReference>
<keyword evidence="4" id="KW-1185">Reference proteome</keyword>
<dbReference type="AlphaFoldDB" id="A0A7X3MLV4"/>
<organism evidence="3 4">
    <name type="scientific">Sporofaciens musculi</name>
    <dbReference type="NCBI Taxonomy" id="2681861"/>
    <lineage>
        <taxon>Bacteria</taxon>
        <taxon>Bacillati</taxon>
        <taxon>Bacillota</taxon>
        <taxon>Clostridia</taxon>
        <taxon>Lachnospirales</taxon>
        <taxon>Lachnospiraceae</taxon>
        <taxon>Sporofaciens</taxon>
    </lineage>
</organism>
<proteinExistence type="predicted"/>
<dbReference type="PANTHER" id="PTHR46401:SF2">
    <property type="entry name" value="GLYCOSYLTRANSFERASE WBBK-RELATED"/>
    <property type="match status" value="1"/>
</dbReference>
<evidence type="ECO:0000313" key="4">
    <source>
        <dbReference type="Proteomes" id="UP000460412"/>
    </source>
</evidence>
<dbReference type="GO" id="GO:0016757">
    <property type="term" value="F:glycosyltransferase activity"/>
    <property type="evidence" value="ECO:0007669"/>
    <property type="project" value="InterPro"/>
</dbReference>
<evidence type="ECO:0000313" key="3">
    <source>
        <dbReference type="EMBL" id="MXP78712.1"/>
    </source>
</evidence>
<comment type="caution">
    <text evidence="3">The sequence shown here is derived from an EMBL/GenBank/DDBJ whole genome shotgun (WGS) entry which is preliminary data.</text>
</comment>
<feature type="domain" description="Glycosyl transferase family 1" evidence="2">
    <location>
        <begin position="163"/>
        <end position="320"/>
    </location>
</feature>
<dbReference type="Proteomes" id="UP000460412">
    <property type="component" value="Unassembled WGS sequence"/>
</dbReference>
<evidence type="ECO:0000259" key="2">
    <source>
        <dbReference type="Pfam" id="PF00534"/>
    </source>
</evidence>
<keyword evidence="1 3" id="KW-0808">Transferase</keyword>
<dbReference type="Gene3D" id="3.40.50.2000">
    <property type="entry name" value="Glycogen Phosphorylase B"/>
    <property type="match status" value="2"/>
</dbReference>
<dbReference type="InterPro" id="IPR001296">
    <property type="entry name" value="Glyco_trans_1"/>
</dbReference>
<dbReference type="SUPFAM" id="SSF53756">
    <property type="entry name" value="UDP-Glycosyltransferase/glycogen phosphorylase"/>
    <property type="match status" value="1"/>
</dbReference>
<gene>
    <name evidence="3" type="ORF">GN277_26245</name>
</gene>